<dbReference type="Pfam" id="PF18765">
    <property type="entry name" value="Polbeta"/>
    <property type="match status" value="1"/>
</dbReference>
<dbReference type="PANTHER" id="PTHR33571">
    <property type="entry name" value="SSL8005 PROTEIN"/>
    <property type="match status" value="1"/>
</dbReference>
<dbReference type="InterPro" id="IPR052038">
    <property type="entry name" value="Type-VII_TA_antitoxin"/>
</dbReference>
<dbReference type="PANTHER" id="PTHR33571:SF14">
    <property type="entry name" value="PROTEIN ADENYLYLTRANSFERASE MJ0435-RELATED"/>
    <property type="match status" value="1"/>
</dbReference>
<reference evidence="10" key="1">
    <citation type="submission" date="2017-09" db="EMBL/GenBank/DDBJ databases">
        <title>Depth-based differentiation of microbial function through sediment-hosted aquifers and enrichment of novel symbionts in the deep terrestrial subsurface.</title>
        <authorList>
            <person name="Probst A.J."/>
            <person name="Ladd B."/>
            <person name="Jarett J.K."/>
            <person name="Geller-Mcgrath D.E."/>
            <person name="Sieber C.M.K."/>
            <person name="Emerson J.B."/>
            <person name="Anantharaman K."/>
            <person name="Thomas B.C."/>
            <person name="Malmstrom R."/>
            <person name="Stieglmeier M."/>
            <person name="Klingl A."/>
            <person name="Woyke T."/>
            <person name="Ryan C.M."/>
            <person name="Banfield J.F."/>
        </authorList>
    </citation>
    <scope>NUCLEOTIDE SEQUENCE [LARGE SCALE GENOMIC DNA]</scope>
</reference>
<evidence type="ECO:0000259" key="8">
    <source>
        <dbReference type="Pfam" id="PF18765"/>
    </source>
</evidence>
<comment type="cofactor">
    <cofactor evidence="1">
        <name>Mg(2+)</name>
        <dbReference type="ChEBI" id="CHEBI:18420"/>
    </cofactor>
</comment>
<dbReference type="GO" id="GO:0005524">
    <property type="term" value="F:ATP binding"/>
    <property type="evidence" value="ECO:0007669"/>
    <property type="project" value="UniProtKB-KW"/>
</dbReference>
<evidence type="ECO:0000256" key="1">
    <source>
        <dbReference type="ARBA" id="ARBA00001946"/>
    </source>
</evidence>
<sequence>MNLSQIKKKVIPILKSRQIAKAAIFGSYADRSSNKQSDIDILIDFGKNKHKKSLLDLIGLEQELTDATQTKVDLITYGSIYPPLKETIAKQQKTIL</sequence>
<keyword evidence="4" id="KW-0479">Metal-binding</keyword>
<comment type="caution">
    <text evidence="9">The sequence shown here is derived from an EMBL/GenBank/DDBJ whole genome shotgun (WGS) entry which is preliminary data.</text>
</comment>
<dbReference type="InterPro" id="IPR043519">
    <property type="entry name" value="NT_sf"/>
</dbReference>
<dbReference type="CDD" id="cd05403">
    <property type="entry name" value="NT_KNTase_like"/>
    <property type="match status" value="1"/>
</dbReference>
<accession>A0A2M7CHI6</accession>
<dbReference type="SUPFAM" id="SSF81301">
    <property type="entry name" value="Nucleotidyltransferase"/>
    <property type="match status" value="1"/>
</dbReference>
<evidence type="ECO:0000313" key="9">
    <source>
        <dbReference type="EMBL" id="PIV25078.1"/>
    </source>
</evidence>
<gene>
    <name evidence="9" type="ORF">COS38_03560</name>
</gene>
<dbReference type="InterPro" id="IPR041633">
    <property type="entry name" value="Polbeta"/>
</dbReference>
<feature type="domain" description="Polymerase beta nucleotidyltransferase" evidence="8">
    <location>
        <begin position="8"/>
        <end position="95"/>
    </location>
</feature>
<organism evidence="9 10">
    <name type="scientific">Candidatus Berkelbacteria bacterium CG03_land_8_20_14_0_80_40_36</name>
    <dbReference type="NCBI Taxonomy" id="1974509"/>
    <lineage>
        <taxon>Bacteria</taxon>
        <taxon>Candidatus Berkelbacteria</taxon>
    </lineage>
</organism>
<dbReference type="Proteomes" id="UP000229966">
    <property type="component" value="Unassembled WGS sequence"/>
</dbReference>
<protein>
    <recommendedName>
        <fullName evidence="8">Polymerase beta nucleotidyltransferase domain-containing protein</fullName>
    </recommendedName>
</protein>
<keyword evidence="6" id="KW-0067">ATP-binding</keyword>
<evidence type="ECO:0000256" key="2">
    <source>
        <dbReference type="ARBA" id="ARBA00022679"/>
    </source>
</evidence>
<evidence type="ECO:0000256" key="4">
    <source>
        <dbReference type="ARBA" id="ARBA00022723"/>
    </source>
</evidence>
<dbReference type="EMBL" id="PEUM01000104">
    <property type="protein sequence ID" value="PIV25078.1"/>
    <property type="molecule type" value="Genomic_DNA"/>
</dbReference>
<dbReference type="AlphaFoldDB" id="A0A2M7CHI6"/>
<dbReference type="GO" id="GO:0016779">
    <property type="term" value="F:nucleotidyltransferase activity"/>
    <property type="evidence" value="ECO:0007669"/>
    <property type="project" value="UniProtKB-KW"/>
</dbReference>
<evidence type="ECO:0000256" key="3">
    <source>
        <dbReference type="ARBA" id="ARBA00022695"/>
    </source>
</evidence>
<evidence type="ECO:0000256" key="5">
    <source>
        <dbReference type="ARBA" id="ARBA00022741"/>
    </source>
</evidence>
<keyword evidence="3" id="KW-0548">Nucleotidyltransferase</keyword>
<dbReference type="GO" id="GO:0046872">
    <property type="term" value="F:metal ion binding"/>
    <property type="evidence" value="ECO:0007669"/>
    <property type="project" value="UniProtKB-KW"/>
</dbReference>
<name>A0A2M7CHI6_9BACT</name>
<dbReference type="Gene3D" id="3.30.460.10">
    <property type="entry name" value="Beta Polymerase, domain 2"/>
    <property type="match status" value="1"/>
</dbReference>
<evidence type="ECO:0000256" key="6">
    <source>
        <dbReference type="ARBA" id="ARBA00022840"/>
    </source>
</evidence>
<proteinExistence type="predicted"/>
<keyword evidence="5" id="KW-0547">Nucleotide-binding</keyword>
<evidence type="ECO:0000256" key="7">
    <source>
        <dbReference type="ARBA" id="ARBA00022842"/>
    </source>
</evidence>
<evidence type="ECO:0000313" key="10">
    <source>
        <dbReference type="Proteomes" id="UP000229966"/>
    </source>
</evidence>
<keyword evidence="7" id="KW-0460">Magnesium</keyword>
<keyword evidence="2" id="KW-0808">Transferase</keyword>